<gene>
    <name evidence="2" type="ORF">L0U89_14750</name>
</gene>
<accession>A0ABS9BW69</accession>
<dbReference type="PANTHER" id="PTHR48079:SF6">
    <property type="entry name" value="NAD(P)-BINDING DOMAIN-CONTAINING PROTEIN-RELATED"/>
    <property type="match status" value="1"/>
</dbReference>
<dbReference type="InterPro" id="IPR001509">
    <property type="entry name" value="Epimerase_deHydtase"/>
</dbReference>
<organism evidence="2 3">
    <name type="scientific">Mariniradius sediminis</name>
    <dbReference type="NCBI Taxonomy" id="2909237"/>
    <lineage>
        <taxon>Bacteria</taxon>
        <taxon>Pseudomonadati</taxon>
        <taxon>Bacteroidota</taxon>
        <taxon>Cytophagia</taxon>
        <taxon>Cytophagales</taxon>
        <taxon>Cyclobacteriaceae</taxon>
        <taxon>Mariniradius</taxon>
    </lineage>
</organism>
<dbReference type="PANTHER" id="PTHR48079">
    <property type="entry name" value="PROTEIN YEEZ"/>
    <property type="match status" value="1"/>
</dbReference>
<protein>
    <submittedName>
        <fullName evidence="2">NAD-dependent epimerase/dehydratase family protein</fullName>
    </submittedName>
</protein>
<reference evidence="2 3" key="1">
    <citation type="submission" date="2022-01" db="EMBL/GenBank/DDBJ databases">
        <title>Mariniradius saccharolyticus sp. nov., isolated from sediment of a river.</title>
        <authorList>
            <person name="Liu H."/>
        </authorList>
    </citation>
    <scope>NUCLEOTIDE SEQUENCE [LARGE SCALE GENOMIC DNA]</scope>
    <source>
        <strain evidence="2 3">RY-2</strain>
    </source>
</reference>
<comment type="caution">
    <text evidence="2">The sequence shown here is derived from an EMBL/GenBank/DDBJ whole genome shotgun (WGS) entry which is preliminary data.</text>
</comment>
<name>A0ABS9BW69_9BACT</name>
<keyword evidence="3" id="KW-1185">Reference proteome</keyword>
<dbReference type="InterPro" id="IPR036291">
    <property type="entry name" value="NAD(P)-bd_dom_sf"/>
</dbReference>
<dbReference type="Gene3D" id="3.40.50.720">
    <property type="entry name" value="NAD(P)-binding Rossmann-like Domain"/>
    <property type="match status" value="1"/>
</dbReference>
<dbReference type="Proteomes" id="UP001201449">
    <property type="component" value="Unassembled WGS sequence"/>
</dbReference>
<dbReference type="Pfam" id="PF01370">
    <property type="entry name" value="Epimerase"/>
    <property type="match status" value="1"/>
</dbReference>
<proteinExistence type="predicted"/>
<dbReference type="EMBL" id="JAKEVZ010000011">
    <property type="protein sequence ID" value="MCF1752320.1"/>
    <property type="molecule type" value="Genomic_DNA"/>
</dbReference>
<sequence length="327" mass="36214">MNVFVTGGTGYIGCRLVQRLIDKGQTVVALYRQDHPPIEHPSLRWVKGTLDDEDRIVELLQGCPQVYHMAALARMWHPDKNAFFTTNVTATEHLLRAAQRAGVKRLVFTSTASVISGSVKNPVRENDPLLEPLDDDYAASKFMAEQMVLKASRPGFETVAVNPPRVYGPSLVGNNPVNNLVKGYLKRRFYFVPGDGSYSANYAFVDDVADGHILAMEKGKPGERYILGGENHSYNSFYSVLESQLRLKRKSFGMPQGVMKAVAALSDVITRVSGRAPCVTSPMVGKLYSNRMLSIEKAVKELGYRPIPLSEGLRRTIESIQGQNHGK</sequence>
<dbReference type="SUPFAM" id="SSF51735">
    <property type="entry name" value="NAD(P)-binding Rossmann-fold domains"/>
    <property type="match status" value="1"/>
</dbReference>
<dbReference type="RefSeq" id="WP_234862216.1">
    <property type="nucleotide sequence ID" value="NZ_JAKEVZ010000011.1"/>
</dbReference>
<feature type="domain" description="NAD-dependent epimerase/dehydratase" evidence="1">
    <location>
        <begin position="3"/>
        <end position="228"/>
    </location>
</feature>
<evidence type="ECO:0000313" key="3">
    <source>
        <dbReference type="Proteomes" id="UP001201449"/>
    </source>
</evidence>
<evidence type="ECO:0000313" key="2">
    <source>
        <dbReference type="EMBL" id="MCF1752320.1"/>
    </source>
</evidence>
<evidence type="ECO:0000259" key="1">
    <source>
        <dbReference type="Pfam" id="PF01370"/>
    </source>
</evidence>
<dbReference type="InterPro" id="IPR051783">
    <property type="entry name" value="NAD(P)-dependent_oxidoreduct"/>
</dbReference>